<keyword evidence="2" id="KW-0677">Repeat</keyword>
<dbReference type="InterPro" id="IPR005881">
    <property type="entry name" value="Ser_O-AcTrfase"/>
</dbReference>
<dbReference type="GO" id="GO:0009001">
    <property type="term" value="F:serine O-acetyltransferase activity"/>
    <property type="evidence" value="ECO:0007669"/>
    <property type="project" value="UniProtKB-EC"/>
</dbReference>
<dbReference type="Gene3D" id="2.160.10.10">
    <property type="entry name" value="Hexapeptide repeat proteins"/>
    <property type="match status" value="1"/>
</dbReference>
<reference evidence="5" key="1">
    <citation type="submission" date="2024-06" db="EMBL/GenBank/DDBJ databases">
        <title>Sequencing and assembly of the genome of Dyadobacter sp. strain 676, a symbiont of Cyamopsis tetragonoloba.</title>
        <authorList>
            <person name="Guro P."/>
            <person name="Sazanova A."/>
            <person name="Kuznetsova I."/>
            <person name="Belimov A."/>
            <person name="Safronova V."/>
        </authorList>
    </citation>
    <scope>NUCLEOTIDE SEQUENCE</scope>
    <source>
        <strain evidence="5">676</strain>
    </source>
</reference>
<dbReference type="InterPro" id="IPR011004">
    <property type="entry name" value="Trimer_LpxA-like_sf"/>
</dbReference>
<evidence type="ECO:0000256" key="4">
    <source>
        <dbReference type="PIRNR" id="PIRNR000441"/>
    </source>
</evidence>
<evidence type="ECO:0000256" key="1">
    <source>
        <dbReference type="ARBA" id="ARBA00022679"/>
    </source>
</evidence>
<keyword evidence="1 4" id="KW-0808">Transferase</keyword>
<dbReference type="PANTHER" id="PTHR42811">
    <property type="entry name" value="SERINE ACETYLTRANSFERASE"/>
    <property type="match status" value="1"/>
</dbReference>
<comment type="catalytic activity">
    <reaction evidence="4">
        <text>L-serine + acetyl-CoA = O-acetyl-L-serine + CoA</text>
        <dbReference type="Rhea" id="RHEA:24560"/>
        <dbReference type="ChEBI" id="CHEBI:33384"/>
        <dbReference type="ChEBI" id="CHEBI:57287"/>
        <dbReference type="ChEBI" id="CHEBI:57288"/>
        <dbReference type="ChEBI" id="CHEBI:58340"/>
        <dbReference type="EC" id="2.3.1.30"/>
    </reaction>
</comment>
<evidence type="ECO:0000313" key="5">
    <source>
        <dbReference type="EMBL" id="XCH25512.1"/>
    </source>
</evidence>
<dbReference type="AlphaFoldDB" id="A0AAU8FNZ3"/>
<evidence type="ECO:0000256" key="2">
    <source>
        <dbReference type="ARBA" id="ARBA00022737"/>
    </source>
</evidence>
<accession>A0AAU8FNZ3</accession>
<evidence type="ECO:0000256" key="3">
    <source>
        <dbReference type="ARBA" id="ARBA00023315"/>
    </source>
</evidence>
<dbReference type="PROSITE" id="PS00101">
    <property type="entry name" value="HEXAPEP_TRANSFERASES"/>
    <property type="match status" value="1"/>
</dbReference>
<keyword evidence="3 4" id="KW-0012">Acyltransferase</keyword>
<dbReference type="InterPro" id="IPR001451">
    <property type="entry name" value="Hexapep"/>
</dbReference>
<dbReference type="EC" id="2.3.1.30" evidence="4"/>
<dbReference type="RefSeq" id="WP_353720812.1">
    <property type="nucleotide sequence ID" value="NZ_CP159289.1"/>
</dbReference>
<name>A0AAU8FNZ3_9BACT</name>
<protein>
    <recommendedName>
        <fullName evidence="4">Serine acetyltransferase</fullName>
        <ecNumber evidence="4">2.3.1.30</ecNumber>
    </recommendedName>
</protein>
<dbReference type="GO" id="GO:0005737">
    <property type="term" value="C:cytoplasm"/>
    <property type="evidence" value="ECO:0007669"/>
    <property type="project" value="InterPro"/>
</dbReference>
<organism evidence="5">
    <name type="scientific">Dyadobacter sp. 676</name>
    <dbReference type="NCBI Taxonomy" id="3088362"/>
    <lineage>
        <taxon>Bacteria</taxon>
        <taxon>Pseudomonadati</taxon>
        <taxon>Bacteroidota</taxon>
        <taxon>Cytophagia</taxon>
        <taxon>Cytophagales</taxon>
        <taxon>Spirosomataceae</taxon>
        <taxon>Dyadobacter</taxon>
    </lineage>
</organism>
<comment type="similarity">
    <text evidence="4">Belongs to the transferase hexapeptide repeat family.</text>
</comment>
<dbReference type="EMBL" id="CP159289">
    <property type="protein sequence ID" value="XCH25512.1"/>
    <property type="molecule type" value="Genomic_DNA"/>
</dbReference>
<dbReference type="PIRSF" id="PIRSF000441">
    <property type="entry name" value="CysE"/>
    <property type="match status" value="1"/>
</dbReference>
<dbReference type="SUPFAM" id="SSF51161">
    <property type="entry name" value="Trimeric LpxA-like enzymes"/>
    <property type="match status" value="1"/>
</dbReference>
<sequence length="175" mass="18976">MSILKDYAAYAEHSGSKLKPFVKTMFYCNIFFRISYVLYKIKLIPLARIFWLFNRVLFSVEIDPRARLKGGFVILHGTGVVIGYNVVAEGNFKVYQGATIGGNVGKKRTANGRTFSQPWLQPDVVIGINAVVAGPVILGAGSRVGANSVVTRDVPAGATVVSNNVILAEKSEVVL</sequence>
<gene>
    <name evidence="5" type="ORF">ABV298_03530</name>
</gene>
<dbReference type="Pfam" id="PF00132">
    <property type="entry name" value="Hexapep"/>
    <property type="match status" value="1"/>
</dbReference>
<proteinExistence type="inferred from homology"/>
<dbReference type="GO" id="GO:0006535">
    <property type="term" value="P:cysteine biosynthetic process from serine"/>
    <property type="evidence" value="ECO:0007669"/>
    <property type="project" value="InterPro"/>
</dbReference>
<dbReference type="InterPro" id="IPR018357">
    <property type="entry name" value="Hexapep_transf_CS"/>
</dbReference>